<evidence type="ECO:0000259" key="2">
    <source>
        <dbReference type="PROSITE" id="PS51186"/>
    </source>
</evidence>
<dbReference type="Pfam" id="PF00583">
    <property type="entry name" value="Acetyltransf_1"/>
    <property type="match status" value="1"/>
</dbReference>
<organism evidence="3 4">
    <name type="scientific">Halorubrum hochstenium ATCC 700873</name>
    <dbReference type="NCBI Taxonomy" id="1227481"/>
    <lineage>
        <taxon>Archaea</taxon>
        <taxon>Methanobacteriati</taxon>
        <taxon>Methanobacteriota</taxon>
        <taxon>Stenosarchaea group</taxon>
        <taxon>Halobacteria</taxon>
        <taxon>Halobacteriales</taxon>
        <taxon>Haloferacaceae</taxon>
        <taxon>Halorubrum</taxon>
    </lineage>
</organism>
<keyword evidence="3" id="KW-0808">Transferase</keyword>
<evidence type="ECO:0000313" key="3">
    <source>
        <dbReference type="EMBL" id="ELZ58968.1"/>
    </source>
</evidence>
<dbReference type="EMBL" id="AOJO01000020">
    <property type="protein sequence ID" value="ELZ58968.1"/>
    <property type="molecule type" value="Genomic_DNA"/>
</dbReference>
<evidence type="ECO:0000256" key="1">
    <source>
        <dbReference type="SAM" id="MobiDB-lite"/>
    </source>
</evidence>
<dbReference type="GeneID" id="72712775"/>
<dbReference type="InterPro" id="IPR000182">
    <property type="entry name" value="GNAT_dom"/>
</dbReference>
<feature type="domain" description="N-acetyltransferase" evidence="2">
    <location>
        <begin position="26"/>
        <end position="160"/>
    </location>
</feature>
<dbReference type="RefSeq" id="WP_008582246.1">
    <property type="nucleotide sequence ID" value="NZ_AOJO01000020.1"/>
</dbReference>
<protein>
    <submittedName>
        <fullName evidence="3">GCN5-related N-acetyltransferase</fullName>
    </submittedName>
</protein>
<dbReference type="OrthoDB" id="194677at2157"/>
<comment type="caution">
    <text evidence="3">The sequence shown here is derived from an EMBL/GenBank/DDBJ whole genome shotgun (WGS) entry which is preliminary data.</text>
</comment>
<feature type="region of interest" description="Disordered" evidence="1">
    <location>
        <begin position="146"/>
        <end position="182"/>
    </location>
</feature>
<name>M0FI24_9EURY</name>
<dbReference type="AlphaFoldDB" id="M0FI24"/>
<accession>M0FI24</accession>
<dbReference type="Gene3D" id="3.40.630.30">
    <property type="match status" value="1"/>
</dbReference>
<keyword evidence="4" id="KW-1185">Reference proteome</keyword>
<dbReference type="PATRIC" id="fig|1227481.4.peg.899"/>
<reference evidence="3 4" key="1">
    <citation type="journal article" date="2014" name="PLoS Genet.">
        <title>Phylogenetically driven sequencing of extremely halophilic archaea reveals strategies for static and dynamic osmo-response.</title>
        <authorList>
            <person name="Becker E.A."/>
            <person name="Seitzer P.M."/>
            <person name="Tritt A."/>
            <person name="Larsen D."/>
            <person name="Krusor M."/>
            <person name="Yao A.I."/>
            <person name="Wu D."/>
            <person name="Madern D."/>
            <person name="Eisen J.A."/>
            <person name="Darling A.E."/>
            <person name="Facciotti M.T."/>
        </authorList>
    </citation>
    <scope>NUCLEOTIDE SEQUENCE [LARGE SCALE GENOMIC DNA]</scope>
    <source>
        <strain evidence="3 4">ATCC 700873</strain>
    </source>
</reference>
<dbReference type="STRING" id="1227481.C467_04600"/>
<dbReference type="Proteomes" id="UP000011689">
    <property type="component" value="Unassembled WGS sequence"/>
</dbReference>
<dbReference type="InterPro" id="IPR016181">
    <property type="entry name" value="Acyl_CoA_acyltransferase"/>
</dbReference>
<dbReference type="PROSITE" id="PS51186">
    <property type="entry name" value="GNAT"/>
    <property type="match status" value="1"/>
</dbReference>
<feature type="region of interest" description="Disordered" evidence="1">
    <location>
        <begin position="1"/>
        <end position="33"/>
    </location>
</feature>
<feature type="compositionally biased region" description="Basic and acidic residues" evidence="1">
    <location>
        <begin position="1"/>
        <end position="22"/>
    </location>
</feature>
<dbReference type="GO" id="GO:0016747">
    <property type="term" value="F:acyltransferase activity, transferring groups other than amino-acyl groups"/>
    <property type="evidence" value="ECO:0007669"/>
    <property type="project" value="InterPro"/>
</dbReference>
<proteinExistence type="predicted"/>
<gene>
    <name evidence="3" type="ORF">C467_04600</name>
</gene>
<evidence type="ECO:0000313" key="4">
    <source>
        <dbReference type="Proteomes" id="UP000011689"/>
    </source>
</evidence>
<sequence length="182" mass="19060">MTGERDQSDSPDRPRPPERPDPPADVTVESATSDDRLDILRVLDAAMLETDADAVDDRIASGDALVARSERTGGVVGALVATRPDPARLHVDAVAVRRARRGRGVGSALVAAAVERGERDDGVETVTAAFDAELRPFYAALGFAIRPADGSGGTAAAPVDSRDSDDDDRLFGRVPTANSEPS</sequence>
<dbReference type="SUPFAM" id="SSF55729">
    <property type="entry name" value="Acyl-CoA N-acyltransferases (Nat)"/>
    <property type="match status" value="1"/>
</dbReference>